<sequence>MPVEELGVFLVSAFSSLLSHQVPATSLQTDFLCFGKMIEKCRINTGMYHIIYSLEDEII</sequence>
<evidence type="ECO:0000313" key="1">
    <source>
        <dbReference type="EMBL" id="MBX32210.1"/>
    </source>
</evidence>
<reference evidence="1" key="1">
    <citation type="submission" date="2018-02" db="EMBL/GenBank/DDBJ databases">
        <title>Rhizophora mucronata_Transcriptome.</title>
        <authorList>
            <person name="Meera S.P."/>
            <person name="Sreeshan A."/>
            <person name="Augustine A."/>
        </authorList>
    </citation>
    <scope>NUCLEOTIDE SEQUENCE</scope>
    <source>
        <tissue evidence="1">Leaf</tissue>
    </source>
</reference>
<proteinExistence type="predicted"/>
<dbReference type="EMBL" id="GGEC01051726">
    <property type="protein sequence ID" value="MBX32210.1"/>
    <property type="molecule type" value="Transcribed_RNA"/>
</dbReference>
<name>A0A2P2MPU0_RHIMU</name>
<protein>
    <submittedName>
        <fullName evidence="1">Uncharacterized protein</fullName>
    </submittedName>
</protein>
<organism evidence="1">
    <name type="scientific">Rhizophora mucronata</name>
    <name type="common">Asiatic mangrove</name>
    <dbReference type="NCBI Taxonomy" id="61149"/>
    <lineage>
        <taxon>Eukaryota</taxon>
        <taxon>Viridiplantae</taxon>
        <taxon>Streptophyta</taxon>
        <taxon>Embryophyta</taxon>
        <taxon>Tracheophyta</taxon>
        <taxon>Spermatophyta</taxon>
        <taxon>Magnoliopsida</taxon>
        <taxon>eudicotyledons</taxon>
        <taxon>Gunneridae</taxon>
        <taxon>Pentapetalae</taxon>
        <taxon>rosids</taxon>
        <taxon>fabids</taxon>
        <taxon>Malpighiales</taxon>
        <taxon>Rhizophoraceae</taxon>
        <taxon>Rhizophora</taxon>
    </lineage>
</organism>
<dbReference type="AlphaFoldDB" id="A0A2P2MPU0"/>
<accession>A0A2P2MPU0</accession>